<accession>A0A2Z6P7S0</accession>
<dbReference type="Proteomes" id="UP000242715">
    <property type="component" value="Unassembled WGS sequence"/>
</dbReference>
<evidence type="ECO:0000313" key="2">
    <source>
        <dbReference type="Proteomes" id="UP000242715"/>
    </source>
</evidence>
<gene>
    <name evidence="1" type="ORF">TSUD_147980</name>
</gene>
<sequence>MAGAAAASFAVRSRLIVISVRGHSQGARRRHHVQTMVANNKHTRAVDGNRRMSRFVGSFSPAGVEINGRQQCSGKGK</sequence>
<dbReference type="AlphaFoldDB" id="A0A2Z6P7S0"/>
<organism evidence="1 2">
    <name type="scientific">Trifolium subterraneum</name>
    <name type="common">Subterranean clover</name>
    <dbReference type="NCBI Taxonomy" id="3900"/>
    <lineage>
        <taxon>Eukaryota</taxon>
        <taxon>Viridiplantae</taxon>
        <taxon>Streptophyta</taxon>
        <taxon>Embryophyta</taxon>
        <taxon>Tracheophyta</taxon>
        <taxon>Spermatophyta</taxon>
        <taxon>Magnoliopsida</taxon>
        <taxon>eudicotyledons</taxon>
        <taxon>Gunneridae</taxon>
        <taxon>Pentapetalae</taxon>
        <taxon>rosids</taxon>
        <taxon>fabids</taxon>
        <taxon>Fabales</taxon>
        <taxon>Fabaceae</taxon>
        <taxon>Papilionoideae</taxon>
        <taxon>50 kb inversion clade</taxon>
        <taxon>NPAAA clade</taxon>
        <taxon>Hologalegina</taxon>
        <taxon>IRL clade</taxon>
        <taxon>Trifolieae</taxon>
        <taxon>Trifolium</taxon>
    </lineage>
</organism>
<name>A0A2Z6P7S0_TRISU</name>
<proteinExistence type="predicted"/>
<dbReference type="EMBL" id="DF973720">
    <property type="protein sequence ID" value="GAU38517.1"/>
    <property type="molecule type" value="Genomic_DNA"/>
</dbReference>
<protein>
    <submittedName>
        <fullName evidence="1">Uncharacterized protein</fullName>
    </submittedName>
</protein>
<reference evidence="2" key="1">
    <citation type="journal article" date="2017" name="Front. Plant Sci.">
        <title>Climate Clever Clovers: New Paradigm to Reduce the Environmental Footprint of Ruminants by Breeding Low Methanogenic Forages Utilizing Haplotype Variation.</title>
        <authorList>
            <person name="Kaur P."/>
            <person name="Appels R."/>
            <person name="Bayer P.E."/>
            <person name="Keeble-Gagnere G."/>
            <person name="Wang J."/>
            <person name="Hirakawa H."/>
            <person name="Shirasawa K."/>
            <person name="Vercoe P."/>
            <person name="Stefanova K."/>
            <person name="Durmic Z."/>
            <person name="Nichols P."/>
            <person name="Revell C."/>
            <person name="Isobe S.N."/>
            <person name="Edwards D."/>
            <person name="Erskine W."/>
        </authorList>
    </citation>
    <scope>NUCLEOTIDE SEQUENCE [LARGE SCALE GENOMIC DNA]</scope>
    <source>
        <strain evidence="2">cv. Daliak</strain>
    </source>
</reference>
<evidence type="ECO:0000313" key="1">
    <source>
        <dbReference type="EMBL" id="GAU38517.1"/>
    </source>
</evidence>
<keyword evidence="2" id="KW-1185">Reference proteome</keyword>